<reference evidence="2 3" key="1">
    <citation type="submission" date="2015-09" db="EMBL/GenBank/DDBJ databases">
        <title>Identification and resolution of microdiversity through metagenomic sequencing of parallel consortia.</title>
        <authorList>
            <person name="Nelson W.C."/>
            <person name="Romine M.F."/>
            <person name="Lindemann S.R."/>
        </authorList>
    </citation>
    <scope>NUCLEOTIDE SEQUENCE [LARGE SCALE GENOMIC DNA]</scope>
    <source>
        <strain evidence="2">Ana</strain>
    </source>
</reference>
<evidence type="ECO:0000259" key="1">
    <source>
        <dbReference type="Pfam" id="PF20028"/>
    </source>
</evidence>
<dbReference type="Pfam" id="PF20028">
    <property type="entry name" value="VMAP-C"/>
    <property type="match status" value="1"/>
</dbReference>
<accession>A0A0P7YR56</accession>
<dbReference type="Proteomes" id="UP000050465">
    <property type="component" value="Unassembled WGS sequence"/>
</dbReference>
<protein>
    <recommendedName>
        <fullName evidence="1">vWA-MoxR associated protein C-terminal domain-containing protein</fullName>
    </recommendedName>
</protein>
<dbReference type="AlphaFoldDB" id="A0A0P7YR56"/>
<organism evidence="2 3">
    <name type="scientific">Phormidesmis priestleyi Ana</name>
    <dbReference type="NCBI Taxonomy" id="1666911"/>
    <lineage>
        <taxon>Bacteria</taxon>
        <taxon>Bacillati</taxon>
        <taxon>Cyanobacteriota</taxon>
        <taxon>Cyanophyceae</taxon>
        <taxon>Leptolyngbyales</taxon>
        <taxon>Leptolyngbyaceae</taxon>
        <taxon>Phormidesmis</taxon>
    </lineage>
</organism>
<proteinExistence type="predicted"/>
<dbReference type="InterPro" id="IPR045450">
    <property type="entry name" value="VMAP_C"/>
</dbReference>
<evidence type="ECO:0000313" key="2">
    <source>
        <dbReference type="EMBL" id="KPQ33021.1"/>
    </source>
</evidence>
<sequence length="478" mass="54040">MEWNGPNQGKLRKALLEIYVGSNSQSLRLFIRDNFTCSLDDVGGDDRETWAGALIEKFGQENLIDDLYKTVCQQHSEHPAITKLQSELRGALLIAKEPKINASELFTSFSPYTDFAAVQTAFLSAFKDTYGSFLEIRPEHPPLNTLSQIQALIEAYQPKLAVQFAEYLRVEFNEPNQLRLREAVVAWRDRISQAHNVTPKPPPPAQAERQGYLLVTLKESARRTDGNAFVTVFSELRILGEEALVEFGAATVTCSLDEVATHLSDLIHQAEEALSIYGCGRATLELFLPCEHLDVNIADWDIFNKKGRPRPLGKHRSFVIRSFERAEDSATQAEVKRKWQLLKDCVEQQNACDRFHPQEACPAVGDLEDKLKDKPGLKLLAELPRDREDSLDILDDIIESGVPIALWFTPVEGITAAEKLTEFDTLLQACHCLTDFSHLASQWRSQRQNHPNQHLRVLCDCPDRWPIKPFLKEPLVAS</sequence>
<evidence type="ECO:0000313" key="3">
    <source>
        <dbReference type="Proteomes" id="UP000050465"/>
    </source>
</evidence>
<dbReference type="STRING" id="1666911.HLUCCA11_19875"/>
<name>A0A0P7YR56_9CYAN</name>
<feature type="domain" description="vWA-MoxR associated protein C-terminal" evidence="1">
    <location>
        <begin position="248"/>
        <end position="462"/>
    </location>
</feature>
<gene>
    <name evidence="2" type="ORF">HLUCCA11_19875</name>
</gene>
<dbReference type="EMBL" id="LJZR01000040">
    <property type="protein sequence ID" value="KPQ33021.1"/>
    <property type="molecule type" value="Genomic_DNA"/>
</dbReference>
<comment type="caution">
    <text evidence="2">The sequence shown here is derived from an EMBL/GenBank/DDBJ whole genome shotgun (WGS) entry which is preliminary data.</text>
</comment>